<feature type="region of interest" description="Disordered" evidence="1">
    <location>
        <begin position="113"/>
        <end position="165"/>
    </location>
</feature>
<keyword evidence="4" id="KW-1185">Reference proteome</keyword>
<dbReference type="EMBL" id="KV878358">
    <property type="protein sequence ID" value="OJJ42553.1"/>
    <property type="molecule type" value="Genomic_DNA"/>
</dbReference>
<reference evidence="4" key="1">
    <citation type="journal article" date="2017" name="Genome Biol.">
        <title>Comparative genomics reveals high biological diversity and specific adaptations in the industrially and medically important fungal genus Aspergillus.</title>
        <authorList>
            <person name="de Vries R.P."/>
            <person name="Riley R."/>
            <person name="Wiebenga A."/>
            <person name="Aguilar-Osorio G."/>
            <person name="Amillis S."/>
            <person name="Uchima C.A."/>
            <person name="Anderluh G."/>
            <person name="Asadollahi M."/>
            <person name="Askin M."/>
            <person name="Barry K."/>
            <person name="Battaglia E."/>
            <person name="Bayram O."/>
            <person name="Benocci T."/>
            <person name="Braus-Stromeyer S.A."/>
            <person name="Caldana C."/>
            <person name="Canovas D."/>
            <person name="Cerqueira G.C."/>
            <person name="Chen F."/>
            <person name="Chen W."/>
            <person name="Choi C."/>
            <person name="Clum A."/>
            <person name="Dos Santos R.A."/>
            <person name="Damasio A.R."/>
            <person name="Diallinas G."/>
            <person name="Emri T."/>
            <person name="Fekete E."/>
            <person name="Flipphi M."/>
            <person name="Freyberg S."/>
            <person name="Gallo A."/>
            <person name="Gournas C."/>
            <person name="Habgood R."/>
            <person name="Hainaut M."/>
            <person name="Harispe M.L."/>
            <person name="Henrissat B."/>
            <person name="Hilden K.S."/>
            <person name="Hope R."/>
            <person name="Hossain A."/>
            <person name="Karabika E."/>
            <person name="Karaffa L."/>
            <person name="Karanyi Z."/>
            <person name="Krasevec N."/>
            <person name="Kuo A."/>
            <person name="Kusch H."/>
            <person name="LaButti K."/>
            <person name="Lagendijk E.L."/>
            <person name="Lapidus A."/>
            <person name="Levasseur A."/>
            <person name="Lindquist E."/>
            <person name="Lipzen A."/>
            <person name="Logrieco A.F."/>
            <person name="MacCabe A."/>
            <person name="Maekelae M.R."/>
            <person name="Malavazi I."/>
            <person name="Melin P."/>
            <person name="Meyer V."/>
            <person name="Mielnichuk N."/>
            <person name="Miskei M."/>
            <person name="Molnar A.P."/>
            <person name="Mule G."/>
            <person name="Ngan C.Y."/>
            <person name="Orejas M."/>
            <person name="Orosz E."/>
            <person name="Ouedraogo J.P."/>
            <person name="Overkamp K.M."/>
            <person name="Park H.-S."/>
            <person name="Perrone G."/>
            <person name="Piumi F."/>
            <person name="Punt P.J."/>
            <person name="Ram A.F."/>
            <person name="Ramon A."/>
            <person name="Rauscher S."/>
            <person name="Record E."/>
            <person name="Riano-Pachon D.M."/>
            <person name="Robert V."/>
            <person name="Roehrig J."/>
            <person name="Ruller R."/>
            <person name="Salamov A."/>
            <person name="Salih N.S."/>
            <person name="Samson R.A."/>
            <person name="Sandor E."/>
            <person name="Sanguinetti M."/>
            <person name="Schuetze T."/>
            <person name="Sepcic K."/>
            <person name="Shelest E."/>
            <person name="Sherlock G."/>
            <person name="Sophianopoulou V."/>
            <person name="Squina F.M."/>
            <person name="Sun H."/>
            <person name="Susca A."/>
            <person name="Todd R.B."/>
            <person name="Tsang A."/>
            <person name="Unkles S.E."/>
            <person name="van de Wiele N."/>
            <person name="van Rossen-Uffink D."/>
            <person name="Oliveira J.V."/>
            <person name="Vesth T.C."/>
            <person name="Visser J."/>
            <person name="Yu J.-H."/>
            <person name="Zhou M."/>
            <person name="Andersen M.R."/>
            <person name="Archer D.B."/>
            <person name="Baker S.E."/>
            <person name="Benoit I."/>
            <person name="Brakhage A.A."/>
            <person name="Braus G.H."/>
            <person name="Fischer R."/>
            <person name="Frisvad J.C."/>
            <person name="Goldman G.H."/>
            <person name="Houbraken J."/>
            <person name="Oakley B."/>
            <person name="Pocsi I."/>
            <person name="Scazzocchio C."/>
            <person name="Seiboth B."/>
            <person name="vanKuyk P.A."/>
            <person name="Wortman J."/>
            <person name="Dyer P.S."/>
            <person name="Grigoriev I.V."/>
        </authorList>
    </citation>
    <scope>NUCLEOTIDE SEQUENCE [LARGE SCALE GENOMIC DNA]</scope>
    <source>
        <strain evidence="4">CBS 506.65</strain>
    </source>
</reference>
<proteinExistence type="predicted"/>
<evidence type="ECO:0000256" key="1">
    <source>
        <dbReference type="SAM" id="MobiDB-lite"/>
    </source>
</evidence>
<dbReference type="OrthoDB" id="1577640at2759"/>
<dbReference type="InterPro" id="IPR035994">
    <property type="entry name" value="Nucleoside_phosphorylase_sf"/>
</dbReference>
<dbReference type="Proteomes" id="UP000184188">
    <property type="component" value="Unassembled WGS sequence"/>
</dbReference>
<dbReference type="VEuPathDB" id="FungiDB:ASPZODRAFT_147193"/>
<dbReference type="PANTHER" id="PTHR46082:SF11">
    <property type="entry name" value="AAA+ ATPASE DOMAIN-CONTAINING PROTEIN-RELATED"/>
    <property type="match status" value="1"/>
</dbReference>
<organism evidence="3 4">
    <name type="scientific">Penicilliopsis zonata CBS 506.65</name>
    <dbReference type="NCBI Taxonomy" id="1073090"/>
    <lineage>
        <taxon>Eukaryota</taxon>
        <taxon>Fungi</taxon>
        <taxon>Dikarya</taxon>
        <taxon>Ascomycota</taxon>
        <taxon>Pezizomycotina</taxon>
        <taxon>Eurotiomycetes</taxon>
        <taxon>Eurotiomycetidae</taxon>
        <taxon>Eurotiales</taxon>
        <taxon>Aspergillaceae</taxon>
        <taxon>Penicilliopsis</taxon>
    </lineage>
</organism>
<accession>A0A1L9S5Y9</accession>
<sequence>MKLAIEGAEQWELLQAAHHLFSRSSPPRSDDKQRPGTGREKVLQAERETNHRDFFQIDVRMILLDVYPDCELSAVEFRQCLDALKSLLAAFEQLLDDSLLCSNESESPVLLAENLGKDSEKPQKQKGFRKLFGRSPHSRAEREPKGSLQDYMRKPSPPLDPQAPASLYPKLQIVMERCHSGSTKDLDSPIRALEDKDYVAILQEMGSFVRVVRQAYRSKAEPRITIDEPKPQRVEDKIQQDDCSDSDIRELLHNLHLSLTGCLEGCCWDHVARLYLPVHQATDPELEVDMFLSTCQEPLKWQEAKCSVRSSVQIGKRDSEVRNLCDTITRSQGRRQLLRLLAAREQLWDRSHQRERRPNPEWSPIISLRLLLDNGHLFVKKTKKDRSKVTLKEKRILAVILAHTMLQLCDGPWIQDAWDAGMIFFQCDPSMDRVPNTRQPYITSSLKSLERAQKMEPFEDRLHKYPLILDFARLLLELHHGETIESTEEDYDAVTQEETPDTPFFMLSRVLDETSEDMYDDYRAAIEACLDCDKFLPPETLSFDDVEFRNLVYKHVVSPLEDELFNGFKIKIHELDFATQRETNAPAQQSTAIHLSPPTVAQAGKHQGMQRSHSIAESSITEYTTSSAAISHSSTTSQTSLTTLSPSMDPRDAYKVAIICPMAVEMAPILAMLDHRHTSPSTTHERSTYIFGQMSHHNVVVAVMPETGTNSAAFVANQLQNDFPYLRFGLLVGIAGGIPSAEPGKLDIRLGDVVVSKPTDTFGGVVQFDRGKVNPNSTFERTGSLNKPPPIVRTTLETLIAQHSVNGNQLDYHLGEMLRKHPEMRDRNYVHQGEEKDVLFQSTYPHQHHRGPDCQRCRAEMVVTRPPRGSTAPQIHYGTIGSSNILIKDAVTRDELRRELGVICVEMEAAGLMDVLPCLVIRGICDYADSHKLKTWQPYAAATAAAFAKEFLSVVP</sequence>
<dbReference type="AlphaFoldDB" id="A0A1L9S5Y9"/>
<name>A0A1L9S5Y9_9EURO</name>
<dbReference type="GO" id="GO:0003824">
    <property type="term" value="F:catalytic activity"/>
    <property type="evidence" value="ECO:0007669"/>
    <property type="project" value="InterPro"/>
</dbReference>
<dbReference type="RefSeq" id="XP_022577063.1">
    <property type="nucleotide sequence ID" value="XM_022725241.1"/>
</dbReference>
<dbReference type="Gene3D" id="3.40.50.1580">
    <property type="entry name" value="Nucleoside phosphorylase domain"/>
    <property type="match status" value="1"/>
</dbReference>
<evidence type="ECO:0000313" key="4">
    <source>
        <dbReference type="Proteomes" id="UP000184188"/>
    </source>
</evidence>
<dbReference type="PANTHER" id="PTHR46082">
    <property type="entry name" value="ATP/GTP-BINDING PROTEIN-RELATED"/>
    <property type="match status" value="1"/>
</dbReference>
<protein>
    <recommendedName>
        <fullName evidence="2">DUF7580 domain-containing protein</fullName>
    </recommendedName>
</protein>
<dbReference type="Pfam" id="PF24476">
    <property type="entry name" value="DUF7580"/>
    <property type="match status" value="1"/>
</dbReference>
<feature type="domain" description="DUF7580" evidence="2">
    <location>
        <begin position="243"/>
        <end position="564"/>
    </location>
</feature>
<dbReference type="InterPro" id="IPR056002">
    <property type="entry name" value="DUF7580"/>
</dbReference>
<evidence type="ECO:0000259" key="2">
    <source>
        <dbReference type="Pfam" id="PF24476"/>
    </source>
</evidence>
<evidence type="ECO:0000313" key="3">
    <source>
        <dbReference type="EMBL" id="OJJ42553.1"/>
    </source>
</evidence>
<dbReference type="GeneID" id="34611706"/>
<dbReference type="SUPFAM" id="SSF53167">
    <property type="entry name" value="Purine and uridine phosphorylases"/>
    <property type="match status" value="1"/>
</dbReference>
<dbReference type="STRING" id="1073090.A0A1L9S5Y9"/>
<dbReference type="GO" id="GO:0009116">
    <property type="term" value="P:nucleoside metabolic process"/>
    <property type="evidence" value="ECO:0007669"/>
    <property type="project" value="InterPro"/>
</dbReference>
<dbReference type="InterPro" id="IPR053137">
    <property type="entry name" value="NLR-like"/>
</dbReference>
<gene>
    <name evidence="3" type="ORF">ASPZODRAFT_147193</name>
</gene>